<name>A0A401W759_STREY</name>
<feature type="chain" id="PRO_5039279162" evidence="1">
    <location>
        <begin position="27"/>
        <end position="177"/>
    </location>
</feature>
<reference evidence="3 4" key="1">
    <citation type="submission" date="2018-11" db="EMBL/GenBank/DDBJ databases">
        <title>Whole genome sequence of Streptomyces paromomycinus NBRC 15454(T).</title>
        <authorList>
            <person name="Komaki H."/>
            <person name="Tamura T."/>
        </authorList>
    </citation>
    <scope>NUCLEOTIDE SEQUENCE [LARGE SCALE GENOMIC DNA]</scope>
    <source>
        <strain evidence="3 4">NBRC 15454</strain>
    </source>
</reference>
<dbReference type="Gene3D" id="2.70.70.10">
    <property type="entry name" value="Glucose Permease (Domain IIA)"/>
    <property type="match status" value="1"/>
</dbReference>
<evidence type="ECO:0000313" key="3">
    <source>
        <dbReference type="EMBL" id="GCD45183.1"/>
    </source>
</evidence>
<dbReference type="InterPro" id="IPR016047">
    <property type="entry name" value="M23ase_b-sheet_dom"/>
</dbReference>
<keyword evidence="4" id="KW-1185">Reference proteome</keyword>
<dbReference type="Pfam" id="PF01551">
    <property type="entry name" value="Peptidase_M23"/>
    <property type="match status" value="1"/>
</dbReference>
<sequence length="177" mass="19089">MNWLRRRLLLRGVVPAALGTVLSLTATEAVPAVPAGTWTRPIAVNARVSSPYGVKGNWAAGHHTGVDFAVRTGTPVSSVGSGTVVLAKRSGDYGLAVTIHMTDGYYTLFGHLSRITARVGQRVRAGTRIGYSGATGRTTGPHLHFEVRRTRKYGSDINPLTYLARRGIRITHRALPY</sequence>
<organism evidence="3 4">
    <name type="scientific">Streptomyces paromomycinus</name>
    <name type="common">Streptomyces rimosus subsp. paromomycinus</name>
    <dbReference type="NCBI Taxonomy" id="92743"/>
    <lineage>
        <taxon>Bacteria</taxon>
        <taxon>Bacillati</taxon>
        <taxon>Actinomycetota</taxon>
        <taxon>Actinomycetes</taxon>
        <taxon>Kitasatosporales</taxon>
        <taxon>Streptomycetaceae</taxon>
        <taxon>Streptomyces</taxon>
    </lineage>
</organism>
<proteinExistence type="predicted"/>
<feature type="domain" description="M23ase beta-sheet core" evidence="2">
    <location>
        <begin position="62"/>
        <end position="152"/>
    </location>
</feature>
<evidence type="ECO:0000313" key="4">
    <source>
        <dbReference type="Proteomes" id="UP000286746"/>
    </source>
</evidence>
<dbReference type="CDD" id="cd12797">
    <property type="entry name" value="M23_peptidase"/>
    <property type="match status" value="1"/>
</dbReference>
<feature type="signal peptide" evidence="1">
    <location>
        <begin position="1"/>
        <end position="26"/>
    </location>
</feature>
<gene>
    <name evidence="3" type="ORF">GKJPGBOP_04905</name>
</gene>
<dbReference type="Proteomes" id="UP000286746">
    <property type="component" value="Unassembled WGS sequence"/>
</dbReference>
<dbReference type="InterPro" id="IPR050570">
    <property type="entry name" value="Cell_wall_metabolism_enzyme"/>
</dbReference>
<dbReference type="AlphaFoldDB" id="A0A401W759"/>
<keyword evidence="1" id="KW-0732">Signal</keyword>
<evidence type="ECO:0000259" key="2">
    <source>
        <dbReference type="Pfam" id="PF01551"/>
    </source>
</evidence>
<dbReference type="GO" id="GO:0004222">
    <property type="term" value="F:metalloendopeptidase activity"/>
    <property type="evidence" value="ECO:0007669"/>
    <property type="project" value="TreeGrafter"/>
</dbReference>
<comment type="caution">
    <text evidence="3">The sequence shown here is derived from an EMBL/GenBank/DDBJ whole genome shotgun (WGS) entry which is preliminary data.</text>
</comment>
<dbReference type="PANTHER" id="PTHR21666">
    <property type="entry name" value="PEPTIDASE-RELATED"/>
    <property type="match status" value="1"/>
</dbReference>
<dbReference type="SUPFAM" id="SSF51261">
    <property type="entry name" value="Duplicated hybrid motif"/>
    <property type="match status" value="1"/>
</dbReference>
<dbReference type="EMBL" id="BHZD01000001">
    <property type="protein sequence ID" value="GCD45183.1"/>
    <property type="molecule type" value="Genomic_DNA"/>
</dbReference>
<accession>A0A401W759</accession>
<evidence type="ECO:0000256" key="1">
    <source>
        <dbReference type="SAM" id="SignalP"/>
    </source>
</evidence>
<protein>
    <submittedName>
        <fullName evidence="3">Peptidase</fullName>
    </submittedName>
</protein>
<dbReference type="InterPro" id="IPR011055">
    <property type="entry name" value="Dup_hybrid_motif"/>
</dbReference>
<dbReference type="PANTHER" id="PTHR21666:SF270">
    <property type="entry name" value="MUREIN HYDROLASE ACTIVATOR ENVC"/>
    <property type="match status" value="1"/>
</dbReference>
<dbReference type="RefSeq" id="WP_125055829.1">
    <property type="nucleotide sequence ID" value="NZ_BHZD01000001.1"/>
</dbReference>